<proteinExistence type="predicted"/>
<sequence>MFKLPALVFDIETVPDIQAGSRLYGLNLSDDDTVLAMNNLRRQESNSDFPRLPLHEIVCISILWVTESGIKLFSFCRNELSEKQIIERFLNSLDQYFPCLVSWNGKGFDIPVVTLRAMLHGLTAKNLFDQGEFDNKRKYDNYQNRYHHCHVDVMDCLAQF</sequence>
<accession>A0AAJ2H364</accession>
<dbReference type="InterPro" id="IPR019288">
    <property type="entry name" value="3'-5'_exonuclease_PolB-like"/>
</dbReference>
<gene>
    <name evidence="2" type="ORF">RJJ65_36805</name>
</gene>
<evidence type="ECO:0000313" key="2">
    <source>
        <dbReference type="EMBL" id="MDR9778099.1"/>
    </source>
</evidence>
<feature type="domain" description="Predicted 3'-5' exonuclease PolB-like" evidence="1">
    <location>
        <begin position="47"/>
        <end position="160"/>
    </location>
</feature>
<reference evidence="2" key="1">
    <citation type="submission" date="2023-04" db="EMBL/GenBank/DDBJ databases">
        <title>Genomic characterization of faba bean (Vicia faba) microsymbionts in Mexican soils.</title>
        <authorList>
            <person name="Rivera Orduna F.N."/>
            <person name="Guevara-Luna J."/>
            <person name="Yan J."/>
            <person name="Arroyo-Herrera I."/>
            <person name="Li Y."/>
            <person name="Vasquez-Murrieta M.S."/>
            <person name="Wang E.T."/>
        </authorList>
    </citation>
    <scope>NUCLEOTIDE SEQUENCE</scope>
    <source>
        <strain evidence="2">CH26</strain>
    </source>
</reference>
<dbReference type="InterPro" id="IPR012337">
    <property type="entry name" value="RNaseH-like_sf"/>
</dbReference>
<dbReference type="Proteomes" id="UP001268610">
    <property type="component" value="Unassembled WGS sequence"/>
</dbReference>
<dbReference type="Gene3D" id="3.30.420.10">
    <property type="entry name" value="Ribonuclease H-like superfamily/Ribonuclease H"/>
    <property type="match status" value="1"/>
</dbReference>
<dbReference type="GO" id="GO:0003676">
    <property type="term" value="F:nucleic acid binding"/>
    <property type="evidence" value="ECO:0007669"/>
    <property type="project" value="InterPro"/>
</dbReference>
<evidence type="ECO:0000313" key="3">
    <source>
        <dbReference type="Proteomes" id="UP001268610"/>
    </source>
</evidence>
<keyword evidence="2" id="KW-0378">Hydrolase</keyword>
<protein>
    <submittedName>
        <fullName evidence="2">3'-5' exonuclease</fullName>
    </submittedName>
</protein>
<feature type="non-terminal residue" evidence="2">
    <location>
        <position position="160"/>
    </location>
</feature>
<dbReference type="InterPro" id="IPR036397">
    <property type="entry name" value="RNaseH_sf"/>
</dbReference>
<dbReference type="GO" id="GO:0004527">
    <property type="term" value="F:exonuclease activity"/>
    <property type="evidence" value="ECO:0007669"/>
    <property type="project" value="UniProtKB-KW"/>
</dbReference>
<organism evidence="2 3">
    <name type="scientific">Rhizobium hidalgonense</name>
    <dbReference type="NCBI Taxonomy" id="1538159"/>
    <lineage>
        <taxon>Bacteria</taxon>
        <taxon>Pseudomonadati</taxon>
        <taxon>Pseudomonadota</taxon>
        <taxon>Alphaproteobacteria</taxon>
        <taxon>Hyphomicrobiales</taxon>
        <taxon>Rhizobiaceae</taxon>
        <taxon>Rhizobium/Agrobacterium group</taxon>
        <taxon>Rhizobium</taxon>
    </lineage>
</organism>
<dbReference type="Pfam" id="PF10108">
    <property type="entry name" value="DNA_pol_B_exo2"/>
    <property type="match status" value="1"/>
</dbReference>
<dbReference type="AlphaFoldDB" id="A0AAJ2H364"/>
<evidence type="ECO:0000259" key="1">
    <source>
        <dbReference type="Pfam" id="PF10108"/>
    </source>
</evidence>
<keyword evidence="2" id="KW-0540">Nuclease</keyword>
<comment type="caution">
    <text evidence="2">The sequence shown here is derived from an EMBL/GenBank/DDBJ whole genome shotgun (WGS) entry which is preliminary data.</text>
</comment>
<name>A0AAJ2H364_9HYPH</name>
<dbReference type="SUPFAM" id="SSF53098">
    <property type="entry name" value="Ribonuclease H-like"/>
    <property type="match status" value="1"/>
</dbReference>
<keyword evidence="2" id="KW-0269">Exonuclease</keyword>
<dbReference type="EMBL" id="JAVLSF010000467">
    <property type="protein sequence ID" value="MDR9778099.1"/>
    <property type="molecule type" value="Genomic_DNA"/>
</dbReference>
<dbReference type="RefSeq" id="WP_310866226.1">
    <property type="nucleotide sequence ID" value="NZ_JAVLSF010000467.1"/>
</dbReference>